<dbReference type="InterPro" id="IPR002323">
    <property type="entry name" value="Cyt_CIE"/>
</dbReference>
<organism evidence="8 9">
    <name type="scientific">Neptuniibacter caesariensis</name>
    <dbReference type="NCBI Taxonomy" id="207954"/>
    <lineage>
        <taxon>Bacteria</taxon>
        <taxon>Pseudomonadati</taxon>
        <taxon>Pseudomonadota</taxon>
        <taxon>Gammaproteobacteria</taxon>
        <taxon>Oceanospirillales</taxon>
        <taxon>Oceanospirillaceae</taxon>
        <taxon>Neptuniibacter</taxon>
    </lineage>
</organism>
<dbReference type="Proteomes" id="UP000002171">
    <property type="component" value="Unassembled WGS sequence"/>
</dbReference>
<proteinExistence type="predicted"/>
<sequence>MRWIKVLFPVLQLNVEKEFRSGEVILMNKTAGIVAAVAMAVASFGAQADGQAVYDKHCKGCHVAGVGNAPKPGDKAAWEPRIATGVDAMVQTVKTGKGAMPPKGTCMSCDDASLKAAVEVLIAQ</sequence>
<dbReference type="InterPro" id="IPR009056">
    <property type="entry name" value="Cyt_c-like_dom"/>
</dbReference>
<dbReference type="PRINTS" id="PR00607">
    <property type="entry name" value="CYTCHROMECIE"/>
</dbReference>
<dbReference type="InterPro" id="IPR036909">
    <property type="entry name" value="Cyt_c-like_dom_sf"/>
</dbReference>
<keyword evidence="4" id="KW-0249">Electron transport</keyword>
<protein>
    <submittedName>
        <fullName evidence="8">Cytochrome c</fullName>
    </submittedName>
</protein>
<dbReference type="PANTHER" id="PTHR40942">
    <property type="match status" value="1"/>
</dbReference>
<dbReference type="EMBL" id="AAOW01000005">
    <property type="protein sequence ID" value="EAR61936.1"/>
    <property type="molecule type" value="Genomic_DNA"/>
</dbReference>
<evidence type="ECO:0000313" key="8">
    <source>
        <dbReference type="EMBL" id="EAR61936.1"/>
    </source>
</evidence>
<comment type="caution">
    <text evidence="8">The sequence shown here is derived from an EMBL/GenBank/DDBJ whole genome shotgun (WGS) entry which is preliminary data.</text>
</comment>
<evidence type="ECO:0000256" key="2">
    <source>
        <dbReference type="ARBA" id="ARBA00022617"/>
    </source>
</evidence>
<evidence type="ECO:0000256" key="3">
    <source>
        <dbReference type="ARBA" id="ARBA00022723"/>
    </source>
</evidence>
<dbReference type="GO" id="GO:0005506">
    <property type="term" value="F:iron ion binding"/>
    <property type="evidence" value="ECO:0007669"/>
    <property type="project" value="InterPro"/>
</dbReference>
<evidence type="ECO:0000256" key="1">
    <source>
        <dbReference type="ARBA" id="ARBA00022448"/>
    </source>
</evidence>
<dbReference type="Gene3D" id="1.10.760.10">
    <property type="entry name" value="Cytochrome c-like domain"/>
    <property type="match status" value="1"/>
</dbReference>
<dbReference type="Pfam" id="PF13442">
    <property type="entry name" value="Cytochrome_CBB3"/>
    <property type="match status" value="1"/>
</dbReference>
<keyword evidence="9" id="KW-1185">Reference proteome</keyword>
<keyword evidence="3 6" id="KW-0479">Metal-binding</keyword>
<gene>
    <name evidence="8" type="ORF">MED92_03273</name>
</gene>
<accession>A0A7U8C758</accession>
<name>A0A7U8C758_NEPCE</name>
<dbReference type="GO" id="GO:0020037">
    <property type="term" value="F:heme binding"/>
    <property type="evidence" value="ECO:0007669"/>
    <property type="project" value="InterPro"/>
</dbReference>
<dbReference type="AlphaFoldDB" id="A0A7U8C758"/>
<dbReference type="SUPFAM" id="SSF46626">
    <property type="entry name" value="Cytochrome c"/>
    <property type="match status" value="1"/>
</dbReference>
<dbReference type="PANTHER" id="PTHR40942:SF2">
    <property type="entry name" value="CYTOCHROME-RELATED"/>
    <property type="match status" value="1"/>
</dbReference>
<dbReference type="PROSITE" id="PS51007">
    <property type="entry name" value="CYTC"/>
    <property type="match status" value="1"/>
</dbReference>
<keyword evidence="1" id="KW-0813">Transport</keyword>
<evidence type="ECO:0000259" key="7">
    <source>
        <dbReference type="PROSITE" id="PS51007"/>
    </source>
</evidence>
<evidence type="ECO:0000256" key="4">
    <source>
        <dbReference type="ARBA" id="ARBA00022982"/>
    </source>
</evidence>
<evidence type="ECO:0000256" key="5">
    <source>
        <dbReference type="ARBA" id="ARBA00023004"/>
    </source>
</evidence>
<keyword evidence="2 6" id="KW-0349">Heme</keyword>
<dbReference type="GO" id="GO:0009055">
    <property type="term" value="F:electron transfer activity"/>
    <property type="evidence" value="ECO:0007669"/>
    <property type="project" value="InterPro"/>
</dbReference>
<keyword evidence="5 6" id="KW-0408">Iron</keyword>
<feature type="domain" description="Cytochrome c" evidence="7">
    <location>
        <begin position="45"/>
        <end position="123"/>
    </location>
</feature>
<evidence type="ECO:0000256" key="6">
    <source>
        <dbReference type="PROSITE-ProRule" id="PRU00433"/>
    </source>
</evidence>
<evidence type="ECO:0000313" key="9">
    <source>
        <dbReference type="Proteomes" id="UP000002171"/>
    </source>
</evidence>
<reference evidence="8 9" key="1">
    <citation type="submission" date="2006-02" db="EMBL/GenBank/DDBJ databases">
        <authorList>
            <person name="Pinhassi J."/>
            <person name="Pedros-Alio C."/>
            <person name="Ferriera S."/>
            <person name="Johnson J."/>
            <person name="Kravitz S."/>
            <person name="Halpern A."/>
            <person name="Remington K."/>
            <person name="Beeson K."/>
            <person name="Tran B."/>
            <person name="Rogers Y.-H."/>
            <person name="Friedman R."/>
            <person name="Venter J.C."/>
        </authorList>
    </citation>
    <scope>NUCLEOTIDE SEQUENCE [LARGE SCALE GENOMIC DNA]</scope>
    <source>
        <strain evidence="8 9">MED92</strain>
    </source>
</reference>